<sequence length="592" mass="66526">MPATLPLPPLSIPTFLQLELASDRPSPLYIHRSAAADIAYESSAVKFERLLNFLLLPPQLERVLWFGAVACFDAWLYTFTILPLRFLKAVGILVQWWMRNAWKELCDLVDSVASPSKVVHAWPDPLRRKRRHRRTRSTPSLLQSSHKADILKGLLVLISCCIMMRLDPSRMYHNIRGQAAIKLYVIYNVLEVADRLLSAIGQDVLECLCSSETLDRGSDGRSKVIRPFWMFIIALVYNVIHASALLYQVITLNVAVNSYSNALLTLLMSNQFVEIKGTVFKKFEKENLFQLTCADVVERFQLWLMLLIIAMRNIVEVGGLAVLGPSFTPPSTTSDPAAAFTNATRAPLTTASILPKSFTILPRWTGQVLGPFLIVLGSEMLVDWLKHAYINKFNNTRPAIYGRFLDVLAKDYYTHAFADQNLTKRLGLPVIPLACLFIRAAVQTYQMFAAMYVPAPRAPLAGSATSSATTTAAIARFDALVHAVRSGNMWDAGAVWAARIVFFLVVYLLLLGAKLVLGMALLGLARRRYRGMKERERTVYDAAGGRRFGDIGMVEVDEDKRRWIAGEEKKEKRRVVELAGVDRYAMVAKRIW</sequence>
<evidence type="ECO:0000256" key="2">
    <source>
        <dbReference type="ARBA" id="ARBA00008803"/>
    </source>
</evidence>
<dbReference type="AlphaFoldDB" id="A0A6G1HLT6"/>
<gene>
    <name evidence="7" type="ORF">EJ06DRAFT_499643</name>
</gene>
<dbReference type="Proteomes" id="UP000799640">
    <property type="component" value="Unassembled WGS sequence"/>
</dbReference>
<keyword evidence="8" id="KW-1185">Reference proteome</keyword>
<reference evidence="7" key="1">
    <citation type="journal article" date="2020" name="Stud. Mycol.">
        <title>101 Dothideomycetes genomes: a test case for predicting lifestyles and emergence of pathogens.</title>
        <authorList>
            <person name="Haridas S."/>
            <person name="Albert R."/>
            <person name="Binder M."/>
            <person name="Bloem J."/>
            <person name="Labutti K."/>
            <person name="Salamov A."/>
            <person name="Andreopoulos B."/>
            <person name="Baker S."/>
            <person name="Barry K."/>
            <person name="Bills G."/>
            <person name="Bluhm B."/>
            <person name="Cannon C."/>
            <person name="Castanera R."/>
            <person name="Culley D."/>
            <person name="Daum C."/>
            <person name="Ezra D."/>
            <person name="Gonzalez J."/>
            <person name="Henrissat B."/>
            <person name="Kuo A."/>
            <person name="Liang C."/>
            <person name="Lipzen A."/>
            <person name="Lutzoni F."/>
            <person name="Magnuson J."/>
            <person name="Mondo S."/>
            <person name="Nolan M."/>
            <person name="Ohm R."/>
            <person name="Pangilinan J."/>
            <person name="Park H.-J."/>
            <person name="Ramirez L."/>
            <person name="Alfaro M."/>
            <person name="Sun H."/>
            <person name="Tritt A."/>
            <person name="Yoshinaga Y."/>
            <person name="Zwiers L.-H."/>
            <person name="Turgeon B."/>
            <person name="Goodwin S."/>
            <person name="Spatafora J."/>
            <person name="Crous P."/>
            <person name="Grigoriev I."/>
        </authorList>
    </citation>
    <scope>NUCLEOTIDE SEQUENCE</scope>
    <source>
        <strain evidence="7">CBS 262.69</strain>
    </source>
</reference>
<protein>
    <submittedName>
        <fullName evidence="7">DUF747-domain-containing protein</fullName>
    </submittedName>
</protein>
<feature type="transmembrane region" description="Helical" evidence="6">
    <location>
        <begin position="300"/>
        <end position="323"/>
    </location>
</feature>
<keyword evidence="3 6" id="KW-0812">Transmembrane</keyword>
<name>A0A6G1HLT6_9PEZI</name>
<dbReference type="PANTHER" id="PTHR13317:SF4">
    <property type="entry name" value="TRANSMEMBRANE ANTERIOR POSTERIOR TRANSFORMATION PROTEIN 1 HOMOLOG"/>
    <property type="match status" value="1"/>
</dbReference>
<evidence type="ECO:0000313" key="8">
    <source>
        <dbReference type="Proteomes" id="UP000799640"/>
    </source>
</evidence>
<feature type="transmembrane region" description="Helical" evidence="6">
    <location>
        <begin position="430"/>
        <end position="453"/>
    </location>
</feature>
<organism evidence="7 8">
    <name type="scientific">Trichodelitschia bisporula</name>
    <dbReference type="NCBI Taxonomy" id="703511"/>
    <lineage>
        <taxon>Eukaryota</taxon>
        <taxon>Fungi</taxon>
        <taxon>Dikarya</taxon>
        <taxon>Ascomycota</taxon>
        <taxon>Pezizomycotina</taxon>
        <taxon>Dothideomycetes</taxon>
        <taxon>Dothideomycetes incertae sedis</taxon>
        <taxon>Phaeotrichales</taxon>
        <taxon>Phaeotrichaceae</taxon>
        <taxon>Trichodelitschia</taxon>
    </lineage>
</organism>
<dbReference type="PANTHER" id="PTHR13317">
    <property type="entry name" value="TRANSMEMBRANE ANTERIOR POSTERIOR TRANSFORMATION PROTEIN 1 HOMOLOG"/>
    <property type="match status" value="1"/>
</dbReference>
<evidence type="ECO:0000256" key="3">
    <source>
        <dbReference type="ARBA" id="ARBA00022692"/>
    </source>
</evidence>
<evidence type="ECO:0000256" key="1">
    <source>
        <dbReference type="ARBA" id="ARBA00004141"/>
    </source>
</evidence>
<evidence type="ECO:0000256" key="5">
    <source>
        <dbReference type="ARBA" id="ARBA00023136"/>
    </source>
</evidence>
<keyword evidence="4 6" id="KW-1133">Transmembrane helix</keyword>
<comment type="subcellular location">
    <subcellularLocation>
        <location evidence="1">Membrane</location>
        <topology evidence="1">Multi-pass membrane protein</topology>
    </subcellularLocation>
</comment>
<evidence type="ECO:0000256" key="6">
    <source>
        <dbReference type="SAM" id="Phobius"/>
    </source>
</evidence>
<keyword evidence="5 6" id="KW-0472">Membrane</keyword>
<feature type="transmembrane region" description="Helical" evidence="6">
    <location>
        <begin position="496"/>
        <end position="525"/>
    </location>
</feature>
<accession>A0A6G1HLT6</accession>
<evidence type="ECO:0000313" key="7">
    <source>
        <dbReference type="EMBL" id="KAF2397023.1"/>
    </source>
</evidence>
<dbReference type="Pfam" id="PF05346">
    <property type="entry name" value="DUF747"/>
    <property type="match status" value="1"/>
</dbReference>
<dbReference type="GO" id="GO:0005789">
    <property type="term" value="C:endoplasmic reticulum membrane"/>
    <property type="evidence" value="ECO:0007669"/>
    <property type="project" value="TreeGrafter"/>
</dbReference>
<proteinExistence type="inferred from homology"/>
<evidence type="ECO:0000256" key="4">
    <source>
        <dbReference type="ARBA" id="ARBA00022989"/>
    </source>
</evidence>
<feature type="transmembrane region" description="Helical" evidence="6">
    <location>
        <begin position="364"/>
        <end position="382"/>
    </location>
</feature>
<dbReference type="EMBL" id="ML996705">
    <property type="protein sequence ID" value="KAF2397023.1"/>
    <property type="molecule type" value="Genomic_DNA"/>
</dbReference>
<dbReference type="OrthoDB" id="5376140at2759"/>
<comment type="similarity">
    <text evidence="2">Belongs to the TAPT1 family.</text>
</comment>
<dbReference type="InterPro" id="IPR008010">
    <property type="entry name" value="Tatp1"/>
</dbReference>
<feature type="transmembrane region" description="Helical" evidence="6">
    <location>
        <begin position="228"/>
        <end position="250"/>
    </location>
</feature>